<dbReference type="GeneID" id="66859247"/>
<dbReference type="Proteomes" id="UP000829494">
    <property type="component" value="Chromosome"/>
</dbReference>
<accession>A0ABY3YV99</accession>
<feature type="compositionally biased region" description="Basic and acidic residues" evidence="1">
    <location>
        <begin position="9"/>
        <end position="29"/>
    </location>
</feature>
<gene>
    <name evidence="2" type="ORF">SRIMR7_05935</name>
</gene>
<proteinExistence type="predicted"/>
<reference evidence="2 3" key="1">
    <citation type="submission" date="2022-03" db="EMBL/GenBank/DDBJ databases">
        <title>Complete genome of Streptomyces rimosus ssp. rimosus R7 (=ATCC 10970).</title>
        <authorList>
            <person name="Beganovic S."/>
            <person name="Ruckert C."/>
            <person name="Busche T."/>
            <person name="Kalinowski J."/>
            <person name="Wittmann C."/>
        </authorList>
    </citation>
    <scope>NUCLEOTIDE SEQUENCE [LARGE SCALE GENOMIC DNA]</scope>
    <source>
        <strain evidence="2 3">R7</strain>
    </source>
</reference>
<dbReference type="EMBL" id="CP094298">
    <property type="protein sequence ID" value="UNZ01675.1"/>
    <property type="molecule type" value="Genomic_DNA"/>
</dbReference>
<name>A0ABY3YV99_STRRM</name>
<evidence type="ECO:0000256" key="1">
    <source>
        <dbReference type="SAM" id="MobiDB-lite"/>
    </source>
</evidence>
<dbReference type="RefSeq" id="WP_003987509.1">
    <property type="nucleotide sequence ID" value="NZ_CP043497.1"/>
</dbReference>
<evidence type="ECO:0000313" key="2">
    <source>
        <dbReference type="EMBL" id="UNZ01675.1"/>
    </source>
</evidence>
<organism evidence="2 3">
    <name type="scientific">Streptomyces rimosus subsp. rimosus</name>
    <dbReference type="NCBI Taxonomy" id="132474"/>
    <lineage>
        <taxon>Bacteria</taxon>
        <taxon>Bacillati</taxon>
        <taxon>Actinomycetota</taxon>
        <taxon>Actinomycetes</taxon>
        <taxon>Kitasatosporales</taxon>
        <taxon>Streptomycetaceae</taxon>
        <taxon>Streptomyces</taxon>
    </lineage>
</organism>
<feature type="region of interest" description="Disordered" evidence="1">
    <location>
        <begin position="1"/>
        <end position="81"/>
    </location>
</feature>
<protein>
    <submittedName>
        <fullName evidence="2">Uncharacterized protein</fullName>
    </submittedName>
</protein>
<sequence length="81" mass="8936">MGDMSMSDDMSKNRPERERRAQRAAREDAPASQERSAREAPAGESSYVSEENGRWVSHVAKPGTGRQRKGPGPVPREDAPE</sequence>
<evidence type="ECO:0000313" key="3">
    <source>
        <dbReference type="Proteomes" id="UP000829494"/>
    </source>
</evidence>
<keyword evidence="3" id="KW-1185">Reference proteome</keyword>